<dbReference type="PRINTS" id="PR00038">
    <property type="entry name" value="HTHLUXR"/>
</dbReference>
<dbReference type="PROSITE" id="PS50043">
    <property type="entry name" value="HTH_LUXR_2"/>
    <property type="match status" value="1"/>
</dbReference>
<protein>
    <submittedName>
        <fullName evidence="5">GAF domain-containing protein</fullName>
    </submittedName>
</protein>
<dbReference type="InterPro" id="IPR000792">
    <property type="entry name" value="Tscrpt_reg_LuxR_C"/>
</dbReference>
<dbReference type="InterPro" id="IPR016032">
    <property type="entry name" value="Sig_transdc_resp-reg_C-effctor"/>
</dbReference>
<dbReference type="OrthoDB" id="54411at2"/>
<dbReference type="PANTHER" id="PTHR44688:SF16">
    <property type="entry name" value="DNA-BINDING TRANSCRIPTIONAL ACTIVATOR DEVR_DOSR"/>
    <property type="match status" value="1"/>
</dbReference>
<feature type="domain" description="HTH luxR-type" evidence="4">
    <location>
        <begin position="1"/>
        <end position="62"/>
    </location>
</feature>
<reference evidence="5 6" key="1">
    <citation type="submission" date="2018-07" db="EMBL/GenBank/DDBJ databases">
        <title>Thalassococcus profundi sp. nov., a marine bacterium isolated from deep seawater of Okinawa Trough.</title>
        <authorList>
            <person name="Yu M."/>
        </authorList>
    </citation>
    <scope>NUCLEOTIDE SEQUENCE [LARGE SCALE GENOMIC DNA]</scope>
    <source>
        <strain evidence="5 6">WRAS1</strain>
    </source>
</reference>
<keyword evidence="6" id="KW-1185">Reference proteome</keyword>
<keyword evidence="1" id="KW-0805">Transcription regulation</keyword>
<dbReference type="AlphaFoldDB" id="A0A369TG23"/>
<dbReference type="Pfam" id="PF00196">
    <property type="entry name" value="GerE"/>
    <property type="match status" value="1"/>
</dbReference>
<proteinExistence type="predicted"/>
<dbReference type="InterPro" id="IPR036388">
    <property type="entry name" value="WH-like_DNA-bd_sf"/>
</dbReference>
<dbReference type="GO" id="GO:0003677">
    <property type="term" value="F:DNA binding"/>
    <property type="evidence" value="ECO:0007669"/>
    <property type="project" value="UniProtKB-KW"/>
</dbReference>
<evidence type="ECO:0000256" key="3">
    <source>
        <dbReference type="ARBA" id="ARBA00023163"/>
    </source>
</evidence>
<dbReference type="GO" id="GO:0006355">
    <property type="term" value="P:regulation of DNA-templated transcription"/>
    <property type="evidence" value="ECO:0007669"/>
    <property type="project" value="InterPro"/>
</dbReference>
<dbReference type="SMART" id="SM00421">
    <property type="entry name" value="HTH_LUXR"/>
    <property type="match status" value="1"/>
</dbReference>
<keyword evidence="2" id="KW-0238">DNA-binding</keyword>
<dbReference type="InterPro" id="IPR003018">
    <property type="entry name" value="GAF"/>
</dbReference>
<dbReference type="PANTHER" id="PTHR44688">
    <property type="entry name" value="DNA-BINDING TRANSCRIPTIONAL ACTIVATOR DEVR_DOSR"/>
    <property type="match status" value="1"/>
</dbReference>
<dbReference type="SMART" id="SM00065">
    <property type="entry name" value="GAF"/>
    <property type="match status" value="1"/>
</dbReference>
<evidence type="ECO:0000259" key="4">
    <source>
        <dbReference type="PROSITE" id="PS50043"/>
    </source>
</evidence>
<keyword evidence="3" id="KW-0804">Transcription</keyword>
<evidence type="ECO:0000256" key="2">
    <source>
        <dbReference type="ARBA" id="ARBA00023125"/>
    </source>
</evidence>
<dbReference type="EMBL" id="QPMK01000027">
    <property type="protein sequence ID" value="RDD64200.1"/>
    <property type="molecule type" value="Genomic_DNA"/>
</dbReference>
<dbReference type="Gene3D" id="3.30.450.40">
    <property type="match status" value="1"/>
</dbReference>
<sequence>MPQDALTPREIEIASAYAQGDTYSAIATRLGIAPTTVRTHLATIYRKLGVSSKLELHAQLIGASKPSLDTTDYAAVISELALSLEEALCRERAMGEVLRIISRSQGDADEVVAAILGHALELCEAEFGILFDYHGQARFEATHDRGIPAAFRDWLDVQGIFAFASATGLGRVAASQMPVNIFDVRAEEIFRGEDPLRWATAHLGGARSFVAIPMLAGDRLVGAFTIYRQNVRPFSETAVALAQTFADQSVIALENARLFSSLKSANTANE</sequence>
<dbReference type="Pfam" id="PF01590">
    <property type="entry name" value="GAF"/>
    <property type="match status" value="1"/>
</dbReference>
<evidence type="ECO:0000313" key="6">
    <source>
        <dbReference type="Proteomes" id="UP000253977"/>
    </source>
</evidence>
<dbReference type="SUPFAM" id="SSF55781">
    <property type="entry name" value="GAF domain-like"/>
    <property type="match status" value="1"/>
</dbReference>
<comment type="caution">
    <text evidence="5">The sequence shown here is derived from an EMBL/GenBank/DDBJ whole genome shotgun (WGS) entry which is preliminary data.</text>
</comment>
<dbReference type="Gene3D" id="1.10.10.10">
    <property type="entry name" value="Winged helix-like DNA-binding domain superfamily/Winged helix DNA-binding domain"/>
    <property type="match status" value="1"/>
</dbReference>
<evidence type="ECO:0000313" key="5">
    <source>
        <dbReference type="EMBL" id="RDD64200.1"/>
    </source>
</evidence>
<evidence type="ECO:0000256" key="1">
    <source>
        <dbReference type="ARBA" id="ARBA00023015"/>
    </source>
</evidence>
<organism evidence="5 6">
    <name type="scientific">Thalassococcus profundi</name>
    <dbReference type="NCBI Taxonomy" id="2282382"/>
    <lineage>
        <taxon>Bacteria</taxon>
        <taxon>Pseudomonadati</taxon>
        <taxon>Pseudomonadota</taxon>
        <taxon>Alphaproteobacteria</taxon>
        <taxon>Rhodobacterales</taxon>
        <taxon>Roseobacteraceae</taxon>
        <taxon>Thalassococcus</taxon>
    </lineage>
</organism>
<gene>
    <name evidence="5" type="ORF">DU478_21565</name>
</gene>
<dbReference type="RefSeq" id="WP_114512920.1">
    <property type="nucleotide sequence ID" value="NZ_QPMK01000027.1"/>
</dbReference>
<dbReference type="CDD" id="cd06170">
    <property type="entry name" value="LuxR_C_like"/>
    <property type="match status" value="1"/>
</dbReference>
<dbReference type="InterPro" id="IPR029016">
    <property type="entry name" value="GAF-like_dom_sf"/>
</dbReference>
<name>A0A369TG23_9RHOB</name>
<dbReference type="Proteomes" id="UP000253977">
    <property type="component" value="Unassembled WGS sequence"/>
</dbReference>
<dbReference type="SUPFAM" id="SSF46894">
    <property type="entry name" value="C-terminal effector domain of the bipartite response regulators"/>
    <property type="match status" value="1"/>
</dbReference>
<accession>A0A369TG23</accession>